<evidence type="ECO:0000313" key="2">
    <source>
        <dbReference type="Proteomes" id="UP001236369"/>
    </source>
</evidence>
<gene>
    <name evidence="1" type="ORF">QO016_000341</name>
</gene>
<dbReference type="PIRSF" id="PIRSF033328">
    <property type="entry name" value="Phest_Mll4975"/>
    <property type="match status" value="1"/>
</dbReference>
<comment type="caution">
    <text evidence="1">The sequence shown here is derived from an EMBL/GenBank/DDBJ whole genome shotgun (WGS) entry which is preliminary data.</text>
</comment>
<sequence length="229" mass="24200">MSEPRYAIYALPESGSALDAFGRAVLGIDNVTGEAVPHPEGLTDLAAVTVAPRVYGFHATLKAPMRLAPGRTEAELLAEAQRLAAAHPPVAVGALAVVALGRFIALVPVAPPPALGLLAAECVAALDSLRAPLNEAERAKRRPERLSPRGRALLDRWGYPHVFEEFRFHMTLTDALPDDELEGWRSRLAAAFAGSGAGPLTITSLGLLRQDAGAPFRLLARIPFGDGHG</sequence>
<dbReference type="InterPro" id="IPR009389">
    <property type="entry name" value="DUF1045"/>
</dbReference>
<protein>
    <submittedName>
        <fullName evidence="1">Phosphonate metabolism protein</fullName>
    </submittedName>
</protein>
<dbReference type="Proteomes" id="UP001236369">
    <property type="component" value="Unassembled WGS sequence"/>
</dbReference>
<dbReference type="Gene3D" id="3.90.1140.10">
    <property type="entry name" value="Cyclic phosphodiesterase"/>
    <property type="match status" value="1"/>
</dbReference>
<keyword evidence="2" id="KW-1185">Reference proteome</keyword>
<dbReference type="EMBL" id="JAUSVV010000001">
    <property type="protein sequence ID" value="MDQ0440864.1"/>
    <property type="molecule type" value="Genomic_DNA"/>
</dbReference>
<dbReference type="Pfam" id="PF06299">
    <property type="entry name" value="DUF1045"/>
    <property type="match status" value="1"/>
</dbReference>
<organism evidence="1 2">
    <name type="scientific">Methylobacterium persicinum</name>
    <dbReference type="NCBI Taxonomy" id="374426"/>
    <lineage>
        <taxon>Bacteria</taxon>
        <taxon>Pseudomonadati</taxon>
        <taxon>Pseudomonadota</taxon>
        <taxon>Alphaproteobacteria</taxon>
        <taxon>Hyphomicrobiales</taxon>
        <taxon>Methylobacteriaceae</taxon>
        <taxon>Methylobacterium</taxon>
    </lineage>
</organism>
<dbReference type="RefSeq" id="WP_238250772.1">
    <property type="nucleotide sequence ID" value="NZ_BPQX01000044.1"/>
</dbReference>
<evidence type="ECO:0000313" key="1">
    <source>
        <dbReference type="EMBL" id="MDQ0440864.1"/>
    </source>
</evidence>
<name>A0ABU0HH83_9HYPH</name>
<reference evidence="1 2" key="1">
    <citation type="submission" date="2023-07" db="EMBL/GenBank/DDBJ databases">
        <title>Genomic Encyclopedia of Type Strains, Phase IV (KMG-IV): sequencing the most valuable type-strain genomes for metagenomic binning, comparative biology and taxonomic classification.</title>
        <authorList>
            <person name="Goeker M."/>
        </authorList>
    </citation>
    <scope>NUCLEOTIDE SEQUENCE [LARGE SCALE GENOMIC DNA]</scope>
    <source>
        <strain evidence="1 2">DSM 19562</strain>
    </source>
</reference>
<accession>A0ABU0HH83</accession>
<proteinExistence type="predicted"/>